<evidence type="ECO:0000256" key="4">
    <source>
        <dbReference type="ARBA" id="ARBA00022982"/>
    </source>
</evidence>
<dbReference type="OrthoDB" id="9805828at2"/>
<feature type="domain" description="Cytochrome c" evidence="9">
    <location>
        <begin position="21"/>
        <end position="135"/>
    </location>
</feature>
<evidence type="ECO:0000313" key="11">
    <source>
        <dbReference type="Proteomes" id="UP000233742"/>
    </source>
</evidence>
<evidence type="ECO:0000256" key="3">
    <source>
        <dbReference type="ARBA" id="ARBA00022723"/>
    </source>
</evidence>
<dbReference type="GO" id="GO:0009055">
    <property type="term" value="F:electron transfer activity"/>
    <property type="evidence" value="ECO:0007669"/>
    <property type="project" value="InterPro"/>
</dbReference>
<accession>A0A2K9EBH3</accession>
<dbReference type="Proteomes" id="UP000233742">
    <property type="component" value="Chromosome"/>
</dbReference>
<dbReference type="SUPFAM" id="SSF46626">
    <property type="entry name" value="Cytochrome c"/>
    <property type="match status" value="1"/>
</dbReference>
<dbReference type="GO" id="GO:0046872">
    <property type="term" value="F:metal ion binding"/>
    <property type="evidence" value="ECO:0007669"/>
    <property type="project" value="UniProtKB-KW"/>
</dbReference>
<name>A0A2K9EBH3_9RHOB</name>
<dbReference type="AlphaFoldDB" id="A0A2K9EBH3"/>
<evidence type="ECO:0000256" key="7">
    <source>
        <dbReference type="SAM" id="MobiDB-lite"/>
    </source>
</evidence>
<dbReference type="PROSITE" id="PS51007">
    <property type="entry name" value="CYTC"/>
    <property type="match status" value="1"/>
</dbReference>
<organism evidence="10 11">
    <name type="scientific">Paracoccus tegillarcae</name>
    <dbReference type="NCBI Taxonomy" id="1529068"/>
    <lineage>
        <taxon>Bacteria</taxon>
        <taxon>Pseudomonadati</taxon>
        <taxon>Pseudomonadota</taxon>
        <taxon>Alphaproteobacteria</taxon>
        <taxon>Rhodobacterales</taxon>
        <taxon>Paracoccaceae</taxon>
        <taxon>Paracoccus</taxon>
    </lineage>
</organism>
<feature type="signal peptide" evidence="8">
    <location>
        <begin position="1"/>
        <end position="20"/>
    </location>
</feature>
<feature type="chain" id="PRO_5014701007" evidence="8">
    <location>
        <begin position="21"/>
        <end position="156"/>
    </location>
</feature>
<proteinExistence type="predicted"/>
<dbReference type="EMBL" id="CP025408">
    <property type="protein sequence ID" value="AUH32248.1"/>
    <property type="molecule type" value="Genomic_DNA"/>
</dbReference>
<keyword evidence="1" id="KW-0813">Transport</keyword>
<evidence type="ECO:0000256" key="8">
    <source>
        <dbReference type="SAM" id="SignalP"/>
    </source>
</evidence>
<keyword evidence="11" id="KW-1185">Reference proteome</keyword>
<protein>
    <submittedName>
        <fullName evidence="10">Cytochrome C</fullName>
    </submittedName>
</protein>
<dbReference type="PANTHER" id="PTHR11961">
    <property type="entry name" value="CYTOCHROME C"/>
    <property type="match status" value="1"/>
</dbReference>
<gene>
    <name evidence="10" type="ORF">CUV01_01505</name>
</gene>
<evidence type="ECO:0000256" key="6">
    <source>
        <dbReference type="PROSITE-ProRule" id="PRU00433"/>
    </source>
</evidence>
<feature type="region of interest" description="Disordered" evidence="7">
    <location>
        <begin position="137"/>
        <end position="156"/>
    </location>
</feature>
<evidence type="ECO:0000259" key="9">
    <source>
        <dbReference type="PROSITE" id="PS51007"/>
    </source>
</evidence>
<sequence>MKLAVFSVAAIFSVVTPTIAQDVANGEKEFRKCKACHMIQDADGTDIVKGGGVGPNLWNVVGRNVASLEGFSYGDGIASVAAANPDMVWDEAHLTEYVTDPQAWIDANGGDGKTKMTFKMRKAQEDLVAYLVSVSPDAPAGDSADAADADAPAASN</sequence>
<dbReference type="RefSeq" id="WP_101458926.1">
    <property type="nucleotide sequence ID" value="NZ_CP025408.1"/>
</dbReference>
<evidence type="ECO:0000313" key="10">
    <source>
        <dbReference type="EMBL" id="AUH32248.1"/>
    </source>
</evidence>
<dbReference type="GO" id="GO:0020037">
    <property type="term" value="F:heme binding"/>
    <property type="evidence" value="ECO:0007669"/>
    <property type="project" value="InterPro"/>
</dbReference>
<keyword evidence="4" id="KW-0249">Electron transport</keyword>
<dbReference type="InterPro" id="IPR002327">
    <property type="entry name" value="Cyt_c_1A/1B"/>
</dbReference>
<dbReference type="KEGG" id="paro:CUV01_01505"/>
<reference evidence="10 11" key="1">
    <citation type="submission" date="2017-12" db="EMBL/GenBank/DDBJ databases">
        <authorList>
            <person name="Hurst M.R.H."/>
        </authorList>
    </citation>
    <scope>NUCLEOTIDE SEQUENCE [LARGE SCALE GENOMIC DNA]</scope>
    <source>
        <strain evidence="10 11">BM15</strain>
    </source>
</reference>
<evidence type="ECO:0000256" key="5">
    <source>
        <dbReference type="ARBA" id="ARBA00023004"/>
    </source>
</evidence>
<dbReference type="InterPro" id="IPR036909">
    <property type="entry name" value="Cyt_c-like_dom_sf"/>
</dbReference>
<keyword evidence="8" id="KW-0732">Signal</keyword>
<keyword evidence="2 6" id="KW-0349">Heme</keyword>
<dbReference type="Gene3D" id="1.10.760.10">
    <property type="entry name" value="Cytochrome c-like domain"/>
    <property type="match status" value="1"/>
</dbReference>
<evidence type="ECO:0000256" key="1">
    <source>
        <dbReference type="ARBA" id="ARBA00022448"/>
    </source>
</evidence>
<evidence type="ECO:0000256" key="2">
    <source>
        <dbReference type="ARBA" id="ARBA00022617"/>
    </source>
</evidence>
<dbReference type="InterPro" id="IPR009056">
    <property type="entry name" value="Cyt_c-like_dom"/>
</dbReference>
<keyword evidence="3 6" id="KW-0479">Metal-binding</keyword>
<keyword evidence="5 6" id="KW-0408">Iron</keyword>